<dbReference type="EMBL" id="JBITGY010000003">
    <property type="protein sequence ID" value="MFI6498239.1"/>
    <property type="molecule type" value="Genomic_DNA"/>
</dbReference>
<keyword evidence="3" id="KW-1185">Reference proteome</keyword>
<feature type="region of interest" description="Disordered" evidence="1">
    <location>
        <begin position="41"/>
        <end position="74"/>
    </location>
</feature>
<comment type="caution">
    <text evidence="2">The sequence shown here is derived from an EMBL/GenBank/DDBJ whole genome shotgun (WGS) entry which is preliminary data.</text>
</comment>
<evidence type="ECO:0000313" key="3">
    <source>
        <dbReference type="Proteomes" id="UP001612741"/>
    </source>
</evidence>
<feature type="compositionally biased region" description="Low complexity" evidence="1">
    <location>
        <begin position="41"/>
        <end position="60"/>
    </location>
</feature>
<dbReference type="Proteomes" id="UP001612741">
    <property type="component" value="Unassembled WGS sequence"/>
</dbReference>
<proteinExistence type="predicted"/>
<feature type="compositionally biased region" description="Gly residues" evidence="1">
    <location>
        <begin position="62"/>
        <end position="74"/>
    </location>
</feature>
<accession>A0ABW7YSE7</accession>
<reference evidence="2 3" key="1">
    <citation type="submission" date="2024-10" db="EMBL/GenBank/DDBJ databases">
        <title>The Natural Products Discovery Center: Release of the First 8490 Sequenced Strains for Exploring Actinobacteria Biosynthetic Diversity.</title>
        <authorList>
            <person name="Kalkreuter E."/>
            <person name="Kautsar S.A."/>
            <person name="Yang D."/>
            <person name="Bader C.D."/>
            <person name="Teijaro C.N."/>
            <person name="Fluegel L."/>
            <person name="Davis C.M."/>
            <person name="Simpson J.R."/>
            <person name="Lauterbach L."/>
            <person name="Steele A.D."/>
            <person name="Gui C."/>
            <person name="Meng S."/>
            <person name="Li G."/>
            <person name="Viehrig K."/>
            <person name="Ye F."/>
            <person name="Su P."/>
            <person name="Kiefer A.F."/>
            <person name="Nichols A."/>
            <person name="Cepeda A.J."/>
            <person name="Yan W."/>
            <person name="Fan B."/>
            <person name="Jiang Y."/>
            <person name="Adhikari A."/>
            <person name="Zheng C.-J."/>
            <person name="Schuster L."/>
            <person name="Cowan T.M."/>
            <person name="Smanski M.J."/>
            <person name="Chevrette M.G."/>
            <person name="De Carvalho L.P.S."/>
            <person name="Shen B."/>
        </authorList>
    </citation>
    <scope>NUCLEOTIDE SEQUENCE [LARGE SCALE GENOMIC DNA]</scope>
    <source>
        <strain evidence="2 3">NPDC050545</strain>
    </source>
</reference>
<evidence type="ECO:0000256" key="1">
    <source>
        <dbReference type="SAM" id="MobiDB-lite"/>
    </source>
</evidence>
<sequence>MTTDGDGERRALVCALVAEFAPEELPAFDLLTSACFAAPGKAAPGKAAPGEAASGKAAPGNVGPGKAGRAGVSGAGLADPTLTGLLWGVVGDLTTEMTLAGLRPGRTRWRQERQRRKAGGPDGPLPDLGDAFPEAEAVIADHLRAAGREDAEAIAHRATDRWARRDWTTPR</sequence>
<evidence type="ECO:0000313" key="2">
    <source>
        <dbReference type="EMBL" id="MFI6498239.1"/>
    </source>
</evidence>
<organism evidence="2 3">
    <name type="scientific">Nonomuraea typhae</name>
    <dbReference type="NCBI Taxonomy" id="2603600"/>
    <lineage>
        <taxon>Bacteria</taxon>
        <taxon>Bacillati</taxon>
        <taxon>Actinomycetota</taxon>
        <taxon>Actinomycetes</taxon>
        <taxon>Streptosporangiales</taxon>
        <taxon>Streptosporangiaceae</taxon>
        <taxon>Nonomuraea</taxon>
    </lineage>
</organism>
<gene>
    <name evidence="2" type="ORF">ACIBG2_12670</name>
</gene>
<name>A0ABW7YSE7_9ACTN</name>
<dbReference type="RefSeq" id="WP_397081495.1">
    <property type="nucleotide sequence ID" value="NZ_JBITGY010000003.1"/>
</dbReference>
<feature type="region of interest" description="Disordered" evidence="1">
    <location>
        <begin position="105"/>
        <end position="130"/>
    </location>
</feature>
<feature type="compositionally biased region" description="Basic residues" evidence="1">
    <location>
        <begin position="105"/>
        <end position="118"/>
    </location>
</feature>
<protein>
    <submittedName>
        <fullName evidence="2">Uncharacterized protein</fullName>
    </submittedName>
</protein>